<accession>A0A7V2B119</accession>
<dbReference type="InterPro" id="IPR052045">
    <property type="entry name" value="Sulfur_Carrier/Prot_Modifier"/>
</dbReference>
<protein>
    <submittedName>
        <fullName evidence="1">MoaD/ThiS family protein</fullName>
    </submittedName>
</protein>
<dbReference type="EMBL" id="DSGB01000005">
    <property type="protein sequence ID" value="HER96347.1"/>
    <property type="molecule type" value="Genomic_DNA"/>
</dbReference>
<dbReference type="CDD" id="cd17074">
    <property type="entry name" value="Ubl_CysO_like"/>
    <property type="match status" value="1"/>
</dbReference>
<dbReference type="Pfam" id="PF02597">
    <property type="entry name" value="ThiS"/>
    <property type="match status" value="1"/>
</dbReference>
<dbReference type="PANTHER" id="PTHR38031">
    <property type="entry name" value="SULFUR CARRIER PROTEIN SLR0821-RELATED"/>
    <property type="match status" value="1"/>
</dbReference>
<organism evidence="1">
    <name type="scientific">Rhodothermus marinus</name>
    <name type="common">Rhodothermus obamensis</name>
    <dbReference type="NCBI Taxonomy" id="29549"/>
    <lineage>
        <taxon>Bacteria</taxon>
        <taxon>Pseudomonadati</taxon>
        <taxon>Rhodothermota</taxon>
        <taxon>Rhodothermia</taxon>
        <taxon>Rhodothermales</taxon>
        <taxon>Rhodothermaceae</taxon>
        <taxon>Rhodothermus</taxon>
    </lineage>
</organism>
<gene>
    <name evidence="1" type="ORF">ENO59_07500</name>
</gene>
<proteinExistence type="predicted"/>
<comment type="caution">
    <text evidence="1">The sequence shown here is derived from an EMBL/GenBank/DDBJ whole genome shotgun (WGS) entry which is preliminary data.</text>
</comment>
<evidence type="ECO:0000313" key="1">
    <source>
        <dbReference type="EMBL" id="HER96347.1"/>
    </source>
</evidence>
<sequence length="99" mass="10907">MSTTTATVTIRIPTPLRSFTNEQATVEVQGTTVGEALAHLVEQFPRLKPHLFNEEGRLRSFVNIYLGDEDIRYLQREATPLNPGAELSIVPSVAGGKSR</sequence>
<dbReference type="Gene3D" id="3.10.20.30">
    <property type="match status" value="1"/>
</dbReference>
<dbReference type="InterPro" id="IPR012675">
    <property type="entry name" value="Beta-grasp_dom_sf"/>
</dbReference>
<dbReference type="InterPro" id="IPR016155">
    <property type="entry name" value="Mopterin_synth/thiamin_S_b"/>
</dbReference>
<dbReference type="PANTHER" id="PTHR38031:SF1">
    <property type="entry name" value="SULFUR CARRIER PROTEIN CYSO"/>
    <property type="match status" value="1"/>
</dbReference>
<reference evidence="1" key="1">
    <citation type="journal article" date="2020" name="mSystems">
        <title>Genome- and Community-Level Interaction Insights into Carbon Utilization and Element Cycling Functions of Hydrothermarchaeota in Hydrothermal Sediment.</title>
        <authorList>
            <person name="Zhou Z."/>
            <person name="Liu Y."/>
            <person name="Xu W."/>
            <person name="Pan J."/>
            <person name="Luo Z.H."/>
            <person name="Li M."/>
        </authorList>
    </citation>
    <scope>NUCLEOTIDE SEQUENCE [LARGE SCALE GENOMIC DNA]</scope>
    <source>
        <strain evidence="1">SpSt-143</strain>
    </source>
</reference>
<dbReference type="InterPro" id="IPR003749">
    <property type="entry name" value="ThiS/MoaD-like"/>
</dbReference>
<name>A0A7V2B119_RHOMR</name>
<dbReference type="AlphaFoldDB" id="A0A7V2B119"/>
<dbReference type="SUPFAM" id="SSF54285">
    <property type="entry name" value="MoaD/ThiS"/>
    <property type="match status" value="1"/>
</dbReference>